<evidence type="ECO:0000256" key="2">
    <source>
        <dbReference type="ARBA" id="ARBA00009721"/>
    </source>
</evidence>
<accession>A0A8U0I0E5</accession>
<evidence type="ECO:0000313" key="7">
    <source>
        <dbReference type="Proteomes" id="UP000830729"/>
    </source>
</evidence>
<reference evidence="6 7" key="1">
    <citation type="submission" date="2022-04" db="EMBL/GenBank/DDBJ databases">
        <title>Diverse halophilic archaea isolated from saline environments.</title>
        <authorList>
            <person name="Cui H.-L."/>
        </authorList>
    </citation>
    <scope>NUCLEOTIDE SEQUENCE [LARGE SCALE GENOMIC DNA]</scope>
    <source>
        <strain evidence="6 7">XZYJT49</strain>
        <plasmid evidence="6 7">unnamed1</plasmid>
    </source>
</reference>
<geneLocation type="plasmid" evidence="6 7">
    <name>unnamed1</name>
</geneLocation>
<keyword evidence="3" id="KW-0663">Pyridoxal phosphate</keyword>
<dbReference type="InterPro" id="IPR011166">
    <property type="entry name" value="Beta-eliminating_lyase"/>
</dbReference>
<dbReference type="PROSITE" id="PS00853">
    <property type="entry name" value="BETA_ELIM_LYASE"/>
    <property type="match status" value="1"/>
</dbReference>
<dbReference type="InterPro" id="IPR015424">
    <property type="entry name" value="PyrdxlP-dep_Trfase"/>
</dbReference>
<dbReference type="PANTHER" id="PTHR32325">
    <property type="entry name" value="BETA-ELIMINATING LYASE-LIKE PROTEIN-RELATED"/>
    <property type="match status" value="1"/>
</dbReference>
<comment type="cofactor">
    <cofactor evidence="1">
        <name>pyridoxal 5'-phosphate</name>
        <dbReference type="ChEBI" id="CHEBI:597326"/>
    </cofactor>
</comment>
<protein>
    <submittedName>
        <fullName evidence="6">Tryptophanase</fullName>
    </submittedName>
</protein>
<dbReference type="NCBIfam" id="NF009709">
    <property type="entry name" value="PRK13238.1"/>
    <property type="match status" value="1"/>
</dbReference>
<dbReference type="AlphaFoldDB" id="A0A8U0I0E5"/>
<gene>
    <name evidence="6" type="ORF">M0R89_18930</name>
</gene>
<evidence type="ECO:0000256" key="1">
    <source>
        <dbReference type="ARBA" id="ARBA00001933"/>
    </source>
</evidence>
<dbReference type="InterPro" id="IPR018176">
    <property type="entry name" value="Tryptophanase_CS"/>
</dbReference>
<dbReference type="InterPro" id="IPR015421">
    <property type="entry name" value="PyrdxlP-dep_Trfase_major"/>
</dbReference>
<name>A0A8U0I0E5_9EURY</name>
<comment type="similarity">
    <text evidence="2">Belongs to the beta-eliminating lyase family.</text>
</comment>
<feature type="domain" description="Aromatic amino acid beta-eliminating lyase/threonine aldolase" evidence="5">
    <location>
        <begin position="42"/>
        <end position="412"/>
    </location>
</feature>
<dbReference type="PIRSF" id="PIRSF001386">
    <property type="entry name" value="Trpase"/>
    <property type="match status" value="1"/>
</dbReference>
<proteinExistence type="inferred from homology"/>
<dbReference type="Pfam" id="PF01212">
    <property type="entry name" value="Beta_elim_lyase"/>
    <property type="match status" value="1"/>
</dbReference>
<dbReference type="InterPro" id="IPR015422">
    <property type="entry name" value="PyrdxlP-dep_Trfase_small"/>
</dbReference>
<dbReference type="GO" id="GO:0016830">
    <property type="term" value="F:carbon-carbon lyase activity"/>
    <property type="evidence" value="ECO:0007669"/>
    <property type="project" value="InterPro"/>
</dbReference>
<dbReference type="PANTHER" id="PTHR32325:SF4">
    <property type="entry name" value="TRYPTOPHANASE"/>
    <property type="match status" value="1"/>
</dbReference>
<dbReference type="GeneID" id="72187319"/>
<keyword evidence="4" id="KW-0456">Lyase</keyword>
<dbReference type="KEGG" id="halx:M0R89_18930"/>
<dbReference type="InterPro" id="IPR001597">
    <property type="entry name" value="ArAA_b-elim_lyase/Thr_aldolase"/>
</dbReference>
<sequence>MRAYKSKVVSPIRLPDRDERESQLERAGYNVFNLDSDAVFVDLLTDSGTGTMSESQWAAMMSGDEAYAGSASFERLRESVADVMGFERILPAHQGRGAENVLYGALVEDGDYVPNNTHFDTTRAHIANNGGEPVDCPHDDALSGDREFAGDIDVEQVRALADEVGADRIPAVLLTLTNNSLAGQPVSVENVHEARKVADELDATFVVDACRFAENAYFVREREAEFADRSVAEVAREQLSYADALVMSGKKDGLVNVGGFVALRDDPALDDLHAKARERAILYEGFTTYGGMAGRDLEAMAVGLREAVEESYIADRVGQVQRLGDMLAERDVPVQRPTGGHAVYVNAAEFLPEIPAERFPGQALVCELYREGAVRGVELGSFAFPDTDRPELVRLSLPRRTYGADHLEHVAETFEKVAERRDAGEISGLEITDEPEMAELRHFSAELRPVREQETTTAD</sequence>
<evidence type="ECO:0000313" key="6">
    <source>
        <dbReference type="EMBL" id="UPV76609.1"/>
    </source>
</evidence>
<dbReference type="SUPFAM" id="SSF53383">
    <property type="entry name" value="PLP-dependent transferases"/>
    <property type="match status" value="1"/>
</dbReference>
<dbReference type="Gene3D" id="3.90.1150.10">
    <property type="entry name" value="Aspartate Aminotransferase, domain 1"/>
    <property type="match status" value="1"/>
</dbReference>
<dbReference type="Gene3D" id="3.40.640.10">
    <property type="entry name" value="Type I PLP-dependent aspartate aminotransferase-like (Major domain)"/>
    <property type="match status" value="1"/>
</dbReference>
<organism evidence="6 7">
    <name type="scientific">Halorussus limi</name>
    <dbReference type="NCBI Taxonomy" id="2938695"/>
    <lineage>
        <taxon>Archaea</taxon>
        <taxon>Methanobacteriati</taxon>
        <taxon>Methanobacteriota</taxon>
        <taxon>Stenosarchaea group</taxon>
        <taxon>Halobacteria</taxon>
        <taxon>Halobacteriales</taxon>
        <taxon>Haladaptataceae</taxon>
        <taxon>Halorussus</taxon>
    </lineage>
</organism>
<evidence type="ECO:0000256" key="3">
    <source>
        <dbReference type="ARBA" id="ARBA00022898"/>
    </source>
</evidence>
<dbReference type="EMBL" id="CP096660">
    <property type="protein sequence ID" value="UPV76609.1"/>
    <property type="molecule type" value="Genomic_DNA"/>
</dbReference>
<dbReference type="GO" id="GO:0009072">
    <property type="term" value="P:aromatic amino acid metabolic process"/>
    <property type="evidence" value="ECO:0007669"/>
    <property type="project" value="InterPro"/>
</dbReference>
<dbReference type="Proteomes" id="UP000830729">
    <property type="component" value="Plasmid unnamed1"/>
</dbReference>
<keyword evidence="7" id="KW-1185">Reference proteome</keyword>
<dbReference type="RefSeq" id="WP_248652642.1">
    <property type="nucleotide sequence ID" value="NZ_CP096660.1"/>
</dbReference>
<evidence type="ECO:0000256" key="4">
    <source>
        <dbReference type="ARBA" id="ARBA00023239"/>
    </source>
</evidence>
<evidence type="ECO:0000259" key="5">
    <source>
        <dbReference type="Pfam" id="PF01212"/>
    </source>
</evidence>
<keyword evidence="6" id="KW-0614">Plasmid</keyword>